<evidence type="ECO:0000313" key="12">
    <source>
        <dbReference type="Proteomes" id="UP000683360"/>
    </source>
</evidence>
<dbReference type="PANTHER" id="PTHR10656">
    <property type="entry name" value="CELL FATE DETERMINING PROTEIN MAB21-RELATED"/>
    <property type="match status" value="1"/>
</dbReference>
<proteinExistence type="inferred from homology"/>
<feature type="domain" description="Mab-21-like nucleotidyltransferase" evidence="9">
    <location>
        <begin position="100"/>
        <end position="174"/>
    </location>
</feature>
<keyword evidence="5" id="KW-0479">Metal-binding</keyword>
<keyword evidence="6" id="KW-0547">Nucleotide-binding</keyword>
<dbReference type="Pfam" id="PF03281">
    <property type="entry name" value="Mab-21"/>
    <property type="match status" value="1"/>
</dbReference>
<comment type="cofactor">
    <cofactor evidence="1">
        <name>Mg(2+)</name>
        <dbReference type="ChEBI" id="CHEBI:18420"/>
    </cofactor>
</comment>
<evidence type="ECO:0000256" key="8">
    <source>
        <dbReference type="ARBA" id="ARBA00022842"/>
    </source>
</evidence>
<evidence type="ECO:0000256" key="7">
    <source>
        <dbReference type="ARBA" id="ARBA00022840"/>
    </source>
</evidence>
<feature type="domain" description="Mab-21-like HhH/H2TH-like" evidence="10">
    <location>
        <begin position="183"/>
        <end position="271"/>
    </location>
</feature>
<evidence type="ECO:0000259" key="9">
    <source>
        <dbReference type="Pfam" id="PF03281"/>
    </source>
</evidence>
<evidence type="ECO:0008006" key="13">
    <source>
        <dbReference type="Google" id="ProtNLM"/>
    </source>
</evidence>
<evidence type="ECO:0000313" key="11">
    <source>
        <dbReference type="EMBL" id="CAG2190824.1"/>
    </source>
</evidence>
<organism evidence="11 12">
    <name type="scientific">Mytilus edulis</name>
    <name type="common">Blue mussel</name>
    <dbReference type="NCBI Taxonomy" id="6550"/>
    <lineage>
        <taxon>Eukaryota</taxon>
        <taxon>Metazoa</taxon>
        <taxon>Spiralia</taxon>
        <taxon>Lophotrochozoa</taxon>
        <taxon>Mollusca</taxon>
        <taxon>Bivalvia</taxon>
        <taxon>Autobranchia</taxon>
        <taxon>Pteriomorphia</taxon>
        <taxon>Mytilida</taxon>
        <taxon>Mytiloidea</taxon>
        <taxon>Mytilidae</taxon>
        <taxon>Mytilinae</taxon>
        <taxon>Mytilus</taxon>
    </lineage>
</organism>
<keyword evidence="3" id="KW-0808">Transferase</keyword>
<keyword evidence="4" id="KW-0548">Nucleotidyltransferase</keyword>
<evidence type="ECO:0000256" key="5">
    <source>
        <dbReference type="ARBA" id="ARBA00022723"/>
    </source>
</evidence>
<dbReference type="GO" id="GO:0016779">
    <property type="term" value="F:nucleotidyltransferase activity"/>
    <property type="evidence" value="ECO:0007669"/>
    <property type="project" value="UniProtKB-KW"/>
</dbReference>
<dbReference type="InterPro" id="IPR046903">
    <property type="entry name" value="Mab-21-like_nuc_Trfase"/>
</dbReference>
<dbReference type="EMBL" id="CAJPWZ010000342">
    <property type="protein sequence ID" value="CAG2190824.1"/>
    <property type="molecule type" value="Genomic_DNA"/>
</dbReference>
<dbReference type="InterPro" id="IPR024810">
    <property type="entry name" value="MAB21L/cGLR"/>
</dbReference>
<sequence>MLRHLPVIEDILIAKKKKWFSLLVVRELNTPFGYVKLQLVTGNGPCSHLDWPYLCFRRLDRFFKIDKSGKILLFEFLDSENDHVFKRSKNKPAEKSGNYYNLNVDMVKSYRCTTWPTMAQEWLSRHRSFGWPTPDTIRELKSLGFFVVRKGHPLSSDIDTEWRISLSLQERKLIMNLSDVQYKCYVVLKILNRDAIMLNCITSYHWKTCLFYVIEENDNNIWKKEHLFNCIQLCIVQMLKWIKCGFCPNYFIPKENFFDGKLNNSVRLLSEHILVELLNVGFDCLLFVEENNVCDYLRARGSIEWSAWLKANSAKLYDESFYIRSTSIVHVALSVFNQKYLQVIIMRQTKLLLIL</sequence>
<reference evidence="11" key="1">
    <citation type="submission" date="2021-03" db="EMBL/GenBank/DDBJ databases">
        <authorList>
            <person name="Bekaert M."/>
        </authorList>
    </citation>
    <scope>NUCLEOTIDE SEQUENCE</scope>
</reference>
<keyword evidence="8" id="KW-0460">Magnesium</keyword>
<evidence type="ECO:0000259" key="10">
    <source>
        <dbReference type="Pfam" id="PF20266"/>
    </source>
</evidence>
<evidence type="ECO:0000256" key="6">
    <source>
        <dbReference type="ARBA" id="ARBA00022741"/>
    </source>
</evidence>
<dbReference type="Pfam" id="PF20266">
    <property type="entry name" value="Mab-21_C"/>
    <property type="match status" value="1"/>
</dbReference>
<keyword evidence="12" id="KW-1185">Reference proteome</keyword>
<comment type="caution">
    <text evidence="11">The sequence shown here is derived from an EMBL/GenBank/DDBJ whole genome shotgun (WGS) entry which is preliminary data.</text>
</comment>
<keyword evidence="7" id="KW-0067">ATP-binding</keyword>
<dbReference type="InterPro" id="IPR046906">
    <property type="entry name" value="Mab-21_HhH/H2TH-like"/>
</dbReference>
<name>A0A8S3Q3C2_MYTED</name>
<accession>A0A8S3Q3C2</accession>
<evidence type="ECO:0000256" key="3">
    <source>
        <dbReference type="ARBA" id="ARBA00022679"/>
    </source>
</evidence>
<dbReference type="GO" id="GO:0005524">
    <property type="term" value="F:ATP binding"/>
    <property type="evidence" value="ECO:0007669"/>
    <property type="project" value="UniProtKB-KW"/>
</dbReference>
<dbReference type="SMART" id="SM01265">
    <property type="entry name" value="Mab-21"/>
    <property type="match status" value="1"/>
</dbReference>
<dbReference type="AlphaFoldDB" id="A0A8S3Q3C2"/>
<evidence type="ECO:0000256" key="2">
    <source>
        <dbReference type="ARBA" id="ARBA00008307"/>
    </source>
</evidence>
<dbReference type="PANTHER" id="PTHR10656:SF42">
    <property type="entry name" value="CYCLIC GMP-AMP SYNTHASE-LIKE PROTEIN-RELATED"/>
    <property type="match status" value="1"/>
</dbReference>
<comment type="similarity">
    <text evidence="2">Belongs to the mab-21 family.</text>
</comment>
<gene>
    <name evidence="11" type="ORF">MEDL_6113</name>
</gene>
<evidence type="ECO:0000256" key="4">
    <source>
        <dbReference type="ARBA" id="ARBA00022695"/>
    </source>
</evidence>
<protein>
    <recommendedName>
        <fullName evidence="13">Mab-21-like HhH/H2TH-like domain-containing protein</fullName>
    </recommendedName>
</protein>
<dbReference type="OrthoDB" id="5950246at2759"/>
<evidence type="ECO:0000256" key="1">
    <source>
        <dbReference type="ARBA" id="ARBA00001946"/>
    </source>
</evidence>
<dbReference type="Gene3D" id="1.10.1410.40">
    <property type="match status" value="1"/>
</dbReference>
<dbReference type="Proteomes" id="UP000683360">
    <property type="component" value="Unassembled WGS sequence"/>
</dbReference>
<dbReference type="GO" id="GO:0046872">
    <property type="term" value="F:metal ion binding"/>
    <property type="evidence" value="ECO:0007669"/>
    <property type="project" value="UniProtKB-KW"/>
</dbReference>